<comment type="caution">
    <text evidence="1">The sequence shown here is derived from an EMBL/GenBank/DDBJ whole genome shotgun (WGS) entry which is preliminary data.</text>
</comment>
<keyword evidence="2" id="KW-1185">Reference proteome</keyword>
<protein>
    <submittedName>
        <fullName evidence="1">15412_t:CDS:1</fullName>
    </submittedName>
</protein>
<dbReference type="Proteomes" id="UP000789525">
    <property type="component" value="Unassembled WGS sequence"/>
</dbReference>
<evidence type="ECO:0000313" key="2">
    <source>
        <dbReference type="Proteomes" id="UP000789525"/>
    </source>
</evidence>
<accession>A0ACA9K1N1</accession>
<sequence length="171" mass="19420">MYLTSRASFEFNGYSSNNDSSDPLISPGRDGHIPISSESQEIQNNSLKPSRRIREQKRGQGNETLLDSEMTREISHKEWISRFRALDMLDKLISDAERSDRSAVLVDVEDLIELREEFEFLHKGVTELSRLADDVKQVTIAAKQFAGSRAKELKKGEASKMLINPKSRFSS</sequence>
<reference evidence="1" key="1">
    <citation type="submission" date="2021-06" db="EMBL/GenBank/DDBJ databases">
        <authorList>
            <person name="Kallberg Y."/>
            <person name="Tangrot J."/>
            <person name="Rosling A."/>
        </authorList>
    </citation>
    <scope>NUCLEOTIDE SEQUENCE</scope>
    <source>
        <strain evidence="1">CL356</strain>
    </source>
</reference>
<proteinExistence type="predicted"/>
<dbReference type="EMBL" id="CAJVPT010000583">
    <property type="protein sequence ID" value="CAG8447109.1"/>
    <property type="molecule type" value="Genomic_DNA"/>
</dbReference>
<organism evidence="1 2">
    <name type="scientific">Acaulospora colombiana</name>
    <dbReference type="NCBI Taxonomy" id="27376"/>
    <lineage>
        <taxon>Eukaryota</taxon>
        <taxon>Fungi</taxon>
        <taxon>Fungi incertae sedis</taxon>
        <taxon>Mucoromycota</taxon>
        <taxon>Glomeromycotina</taxon>
        <taxon>Glomeromycetes</taxon>
        <taxon>Diversisporales</taxon>
        <taxon>Acaulosporaceae</taxon>
        <taxon>Acaulospora</taxon>
    </lineage>
</organism>
<name>A0ACA9K1N1_9GLOM</name>
<gene>
    <name evidence="1" type="ORF">ACOLOM_LOCUS576</name>
</gene>
<evidence type="ECO:0000313" key="1">
    <source>
        <dbReference type="EMBL" id="CAG8447109.1"/>
    </source>
</evidence>